<reference evidence="1 2" key="1">
    <citation type="submission" date="2019-03" db="EMBL/GenBank/DDBJ databases">
        <title>Single cell metagenomics reveals metabolic interactions within the superorganism composed of flagellate Streblomastix strix and complex community of Bacteroidetes bacteria on its surface.</title>
        <authorList>
            <person name="Treitli S.C."/>
            <person name="Kolisko M."/>
            <person name="Husnik F."/>
            <person name="Keeling P."/>
            <person name="Hampl V."/>
        </authorList>
    </citation>
    <scope>NUCLEOTIDE SEQUENCE [LARGE SCALE GENOMIC DNA]</scope>
    <source>
        <strain evidence="1">ST1C</strain>
    </source>
</reference>
<dbReference type="EMBL" id="SNRW01005784">
    <property type="protein sequence ID" value="KAA6384389.1"/>
    <property type="molecule type" value="Genomic_DNA"/>
</dbReference>
<gene>
    <name evidence="1" type="ORF">EZS28_020083</name>
</gene>
<dbReference type="AlphaFoldDB" id="A0A5J4VPX1"/>
<evidence type="ECO:0000313" key="1">
    <source>
        <dbReference type="EMBL" id="KAA6384389.1"/>
    </source>
</evidence>
<organism evidence="1 2">
    <name type="scientific">Streblomastix strix</name>
    <dbReference type="NCBI Taxonomy" id="222440"/>
    <lineage>
        <taxon>Eukaryota</taxon>
        <taxon>Metamonada</taxon>
        <taxon>Preaxostyla</taxon>
        <taxon>Oxymonadida</taxon>
        <taxon>Streblomastigidae</taxon>
        <taxon>Streblomastix</taxon>
    </lineage>
</organism>
<dbReference type="Gene3D" id="3.30.200.20">
    <property type="entry name" value="Phosphorylase Kinase, domain 1"/>
    <property type="match status" value="1"/>
</dbReference>
<evidence type="ECO:0000313" key="2">
    <source>
        <dbReference type="Proteomes" id="UP000324800"/>
    </source>
</evidence>
<comment type="caution">
    <text evidence="1">The sequence shown here is derived from an EMBL/GenBank/DDBJ whole genome shotgun (WGS) entry which is preliminary data.</text>
</comment>
<proteinExistence type="predicted"/>
<protein>
    <submittedName>
        <fullName evidence="1">Uncharacterized protein</fullName>
    </submittedName>
</protein>
<name>A0A5J4VPX1_9EUKA</name>
<sequence length="81" mass="9229">MRLKDNPLAASVAVKIEKYEPGRMALATQAAVMQSIKNTTHFAKIIELGSHYLYNFVVTEKLGPKTLFFVDNLAHYLYIHF</sequence>
<dbReference type="Proteomes" id="UP000324800">
    <property type="component" value="Unassembled WGS sequence"/>
</dbReference>
<dbReference type="OrthoDB" id="5979581at2759"/>
<accession>A0A5J4VPX1</accession>